<evidence type="ECO:0000259" key="1">
    <source>
        <dbReference type="PROSITE" id="PS51332"/>
    </source>
</evidence>
<dbReference type="PROSITE" id="PS51332">
    <property type="entry name" value="B12_BINDING"/>
    <property type="match status" value="1"/>
</dbReference>
<keyword evidence="3" id="KW-1185">Reference proteome</keyword>
<accession>A0A923HVT7</accession>
<dbReference type="AlphaFoldDB" id="A0A923HVT7"/>
<dbReference type="SMART" id="SM01018">
    <property type="entry name" value="B12-binding_2"/>
    <property type="match status" value="1"/>
</dbReference>
<dbReference type="RefSeq" id="WP_148567499.1">
    <property type="nucleotide sequence ID" value="NZ_RXYA01000010.1"/>
</dbReference>
<dbReference type="InterPro" id="IPR050554">
    <property type="entry name" value="Met_Synthase/Corrinoid"/>
</dbReference>
<dbReference type="InterPro" id="IPR003759">
    <property type="entry name" value="Cbl-bd_cap"/>
</dbReference>
<protein>
    <submittedName>
        <fullName evidence="2">Cobalamin-binding protein</fullName>
    </submittedName>
</protein>
<organism evidence="2 3">
    <name type="scientific">Acetobacterium paludosum</name>
    <dbReference type="NCBI Taxonomy" id="52693"/>
    <lineage>
        <taxon>Bacteria</taxon>
        <taxon>Bacillati</taxon>
        <taxon>Bacillota</taxon>
        <taxon>Clostridia</taxon>
        <taxon>Eubacteriales</taxon>
        <taxon>Eubacteriaceae</taxon>
        <taxon>Acetobacterium</taxon>
    </lineage>
</organism>
<dbReference type="Pfam" id="PF02607">
    <property type="entry name" value="B12-binding_2"/>
    <property type="match status" value="1"/>
</dbReference>
<dbReference type="InterPro" id="IPR036594">
    <property type="entry name" value="Meth_synthase_dom"/>
</dbReference>
<dbReference type="OrthoDB" id="1805264at2"/>
<dbReference type="SUPFAM" id="SSF47644">
    <property type="entry name" value="Methionine synthase domain"/>
    <property type="match status" value="1"/>
</dbReference>
<dbReference type="SUPFAM" id="SSF52242">
    <property type="entry name" value="Cobalamin (vitamin B12)-binding domain"/>
    <property type="match status" value="1"/>
</dbReference>
<evidence type="ECO:0000313" key="3">
    <source>
        <dbReference type="Proteomes" id="UP000616595"/>
    </source>
</evidence>
<proteinExistence type="predicted"/>
<feature type="domain" description="B12-binding" evidence="1">
    <location>
        <begin position="87"/>
        <end position="219"/>
    </location>
</feature>
<dbReference type="Proteomes" id="UP000616595">
    <property type="component" value="Unassembled WGS sequence"/>
</dbReference>
<dbReference type="EMBL" id="WJBD01000007">
    <property type="protein sequence ID" value="MBC3888160.1"/>
    <property type="molecule type" value="Genomic_DNA"/>
</dbReference>
<sequence length="219" mass="24617">MKQSIVRSIEGLYEDRTLELVRIAIRKGFKPIDIFNWLQIGMERVGKLYETSDYFIADLIFAGIIFQEVMELDELKEITKVTPKNKIGKILLFSVSGDCHDIGKNIFGSFARTAGFDVVDIGTDVSLYQAMEAVETVKPDIIGLSGMQQETIYEMRAVVCELINKGIRDDYRIIIGGAVIDEKAGEIVGADYATKDVTMGVDKCKLWMVEKSAQKNTRR</sequence>
<reference evidence="2" key="2">
    <citation type="submission" date="2020-10" db="EMBL/GenBank/DDBJ databases">
        <title>Comparative genomics of the Acetobacterium genus.</title>
        <authorList>
            <person name="Marshall C."/>
            <person name="May H."/>
            <person name="Norman S."/>
        </authorList>
    </citation>
    <scope>NUCLEOTIDE SEQUENCE</scope>
    <source>
        <strain evidence="2">DER-2019</strain>
    </source>
</reference>
<dbReference type="InterPro" id="IPR006158">
    <property type="entry name" value="Cobalamin-bd"/>
</dbReference>
<reference evidence="2" key="1">
    <citation type="submission" date="2019-10" db="EMBL/GenBank/DDBJ databases">
        <authorList>
            <person name="Ross D.E."/>
            <person name="Gulliver D."/>
        </authorList>
    </citation>
    <scope>NUCLEOTIDE SEQUENCE</scope>
    <source>
        <strain evidence="2">DER-2019</strain>
    </source>
</reference>
<dbReference type="PANTHER" id="PTHR45833">
    <property type="entry name" value="METHIONINE SYNTHASE"/>
    <property type="match status" value="1"/>
</dbReference>
<dbReference type="GO" id="GO:0008705">
    <property type="term" value="F:methionine synthase activity"/>
    <property type="evidence" value="ECO:0007669"/>
    <property type="project" value="TreeGrafter"/>
</dbReference>
<dbReference type="GO" id="GO:0031419">
    <property type="term" value="F:cobalamin binding"/>
    <property type="evidence" value="ECO:0007669"/>
    <property type="project" value="InterPro"/>
</dbReference>
<dbReference type="GO" id="GO:0005829">
    <property type="term" value="C:cytosol"/>
    <property type="evidence" value="ECO:0007669"/>
    <property type="project" value="TreeGrafter"/>
</dbReference>
<comment type="caution">
    <text evidence="2">The sequence shown here is derived from an EMBL/GenBank/DDBJ whole genome shotgun (WGS) entry which is preliminary data.</text>
</comment>
<gene>
    <name evidence="2" type="ORF">GH810_07550</name>
</gene>
<dbReference type="Gene3D" id="3.40.50.280">
    <property type="entry name" value="Cobalamin-binding domain"/>
    <property type="match status" value="1"/>
</dbReference>
<name>A0A923HVT7_9FIRM</name>
<evidence type="ECO:0000313" key="2">
    <source>
        <dbReference type="EMBL" id="MBC3888160.1"/>
    </source>
</evidence>
<dbReference type="Gene3D" id="1.10.1240.10">
    <property type="entry name" value="Methionine synthase domain"/>
    <property type="match status" value="1"/>
</dbReference>
<dbReference type="Pfam" id="PF02310">
    <property type="entry name" value="B12-binding"/>
    <property type="match status" value="1"/>
</dbReference>
<dbReference type="GO" id="GO:0046872">
    <property type="term" value="F:metal ion binding"/>
    <property type="evidence" value="ECO:0007669"/>
    <property type="project" value="InterPro"/>
</dbReference>
<dbReference type="InterPro" id="IPR036724">
    <property type="entry name" value="Cobalamin-bd_sf"/>
</dbReference>